<dbReference type="AlphaFoldDB" id="A0A399S4V5"/>
<dbReference type="SUPFAM" id="SSF52833">
    <property type="entry name" value="Thioredoxin-like"/>
    <property type="match status" value="1"/>
</dbReference>
<dbReference type="PROSITE" id="PS51352">
    <property type="entry name" value="THIOREDOXIN_2"/>
    <property type="match status" value="1"/>
</dbReference>
<protein>
    <submittedName>
        <fullName evidence="2">Thioredoxin</fullName>
    </submittedName>
</protein>
<dbReference type="RefSeq" id="WP_119432089.1">
    <property type="nucleotide sequence ID" value="NZ_QWGE01000003.1"/>
</dbReference>
<evidence type="ECO:0000313" key="3">
    <source>
        <dbReference type="Proteomes" id="UP000266005"/>
    </source>
</evidence>
<comment type="caution">
    <text evidence="2">The sequence shown here is derived from an EMBL/GenBank/DDBJ whole genome shotgun (WGS) entry which is preliminary data.</text>
</comment>
<keyword evidence="3" id="KW-1185">Reference proteome</keyword>
<evidence type="ECO:0000259" key="1">
    <source>
        <dbReference type="PROSITE" id="PS51352"/>
    </source>
</evidence>
<gene>
    <name evidence="2" type="ORF">D1627_09915</name>
</gene>
<reference evidence="3" key="1">
    <citation type="submission" date="2018-08" db="EMBL/GenBank/DDBJ databases">
        <title>Mucilaginibacter sp. MYSH2.</title>
        <authorList>
            <person name="Seo T."/>
        </authorList>
    </citation>
    <scope>NUCLEOTIDE SEQUENCE [LARGE SCALE GENOMIC DNA]</scope>
    <source>
        <strain evidence="3">KIRAN</strain>
    </source>
</reference>
<accession>A0A399S4V5</accession>
<dbReference type="EMBL" id="QWGE01000003">
    <property type="protein sequence ID" value="RIJ37433.1"/>
    <property type="molecule type" value="Genomic_DNA"/>
</dbReference>
<dbReference type="OrthoDB" id="882770at2"/>
<dbReference type="Pfam" id="PF00085">
    <property type="entry name" value="Thioredoxin"/>
    <property type="match status" value="1"/>
</dbReference>
<organism evidence="2 3">
    <name type="scientific">Pontibacter oryzae</name>
    <dbReference type="NCBI Taxonomy" id="2304593"/>
    <lineage>
        <taxon>Bacteria</taxon>
        <taxon>Pseudomonadati</taxon>
        <taxon>Bacteroidota</taxon>
        <taxon>Cytophagia</taxon>
        <taxon>Cytophagales</taxon>
        <taxon>Hymenobacteraceae</taxon>
        <taxon>Pontibacter</taxon>
    </lineage>
</organism>
<evidence type="ECO:0000313" key="2">
    <source>
        <dbReference type="EMBL" id="RIJ37433.1"/>
    </source>
</evidence>
<dbReference type="Gene3D" id="3.40.30.10">
    <property type="entry name" value="Glutaredoxin"/>
    <property type="match status" value="1"/>
</dbReference>
<dbReference type="InterPro" id="IPR036249">
    <property type="entry name" value="Thioredoxin-like_sf"/>
</dbReference>
<dbReference type="CDD" id="cd02947">
    <property type="entry name" value="TRX_family"/>
    <property type="match status" value="1"/>
</dbReference>
<name>A0A399S4V5_9BACT</name>
<dbReference type="InterPro" id="IPR013766">
    <property type="entry name" value="Thioredoxin_domain"/>
</dbReference>
<sequence length="105" mass="11870">MTITEATDNDLRKLIFERDKVIVKFVDESCPICKTLEPAFARLAADPAYTDIMFVRMHAKENPVSSKEVKLTGTPFFATYRNGTLRDCGIISTEEGVKEILVRLK</sequence>
<feature type="domain" description="Thioredoxin" evidence="1">
    <location>
        <begin position="1"/>
        <end position="105"/>
    </location>
</feature>
<dbReference type="Proteomes" id="UP000266005">
    <property type="component" value="Unassembled WGS sequence"/>
</dbReference>
<proteinExistence type="predicted"/>